<proteinExistence type="predicted"/>
<protein>
    <submittedName>
        <fullName evidence="3">Tumor necrosis factor ligand superfamily member 14-like</fullName>
    </submittedName>
</protein>
<dbReference type="EMBL" id="JAGKHQ010000011">
    <property type="protein sequence ID" value="KAG7505052.1"/>
    <property type="molecule type" value="Genomic_DNA"/>
</dbReference>
<dbReference type="EMBL" id="JAGKHQ010000011">
    <property type="protein sequence ID" value="KAG7505053.1"/>
    <property type="molecule type" value="Genomic_DNA"/>
</dbReference>
<dbReference type="GO" id="GO:0005164">
    <property type="term" value="F:tumor necrosis factor receptor binding"/>
    <property type="evidence" value="ECO:0007669"/>
    <property type="project" value="InterPro"/>
</dbReference>
<sequence length="232" mass="26254">MEKDGYPSVFVVDRPATGLPLPPRLRKRQQCGGACQTVLIMLVSVALCGMAIEACFIYHLYHLYHPESVASASSSKLVEDEDVTHPTEWPNYNIPPSKPLAQLTDGQDVVYGPHIMKWSTIANPFLYEMDYNNGGLIVKKEGYYYVYSKVFFSDCGSFHHSVELHTQKYSEKPIPLLQSRKISPISSSARSNSYLGGVFHFDRDDALYVRVSNTTKIQRHKSYENIFGAFMI</sequence>
<dbReference type="PANTHER" id="PTHR11471:SF34">
    <property type="entry name" value="TUMOR NECROSIS FACTOR LIGAND SUPERFAMILY MEMBER 14"/>
    <property type="match status" value="1"/>
</dbReference>
<keyword evidence="1" id="KW-0812">Transmembrane</keyword>
<dbReference type="PROSITE" id="PS50049">
    <property type="entry name" value="THD_2"/>
    <property type="match status" value="1"/>
</dbReference>
<keyword evidence="1" id="KW-1133">Transmembrane helix</keyword>
<dbReference type="GO" id="GO:0006955">
    <property type="term" value="P:immune response"/>
    <property type="evidence" value="ECO:0007669"/>
    <property type="project" value="InterPro"/>
</dbReference>
<reference evidence="4 5" key="1">
    <citation type="journal article" date="2021" name="Sci. Rep.">
        <title>Chromosome anchoring in Senegalese sole (Solea senegalensis) reveals sex-associated markers and genome rearrangements in flatfish.</title>
        <authorList>
            <person name="Guerrero-Cozar I."/>
            <person name="Gomez-Garrido J."/>
            <person name="Berbel C."/>
            <person name="Martinez-Blanch J.F."/>
            <person name="Alioto T."/>
            <person name="Claros M.G."/>
            <person name="Gagnaire P.A."/>
            <person name="Manchado M."/>
        </authorList>
    </citation>
    <scope>NUCLEOTIDE SEQUENCE [LARGE SCALE GENOMIC DNA]</scope>
    <source>
        <strain evidence="4">Sse05_10M</strain>
    </source>
</reference>
<accession>A0AAV6RIE0</accession>
<reference evidence="4" key="2">
    <citation type="submission" date="2021-03" db="EMBL/GenBank/DDBJ databases">
        <authorList>
            <person name="Guerrero-Cozar I."/>
            <person name="Gomez-Garrido J."/>
            <person name="Berbel C."/>
            <person name="Martinez-Blanch J.F."/>
            <person name="Alioto T."/>
            <person name="Claros M.G."/>
            <person name="Gagnaire P.A."/>
            <person name="Manchado M."/>
        </authorList>
    </citation>
    <scope>NUCLEOTIDE SEQUENCE</scope>
    <source>
        <strain evidence="4">Sse05_10M</strain>
        <tissue evidence="4">Blood</tissue>
    </source>
</reference>
<feature type="transmembrane region" description="Helical" evidence="1">
    <location>
        <begin position="34"/>
        <end position="61"/>
    </location>
</feature>
<dbReference type="AlphaFoldDB" id="A0AAV6RIE0"/>
<evidence type="ECO:0000313" key="5">
    <source>
        <dbReference type="Proteomes" id="UP000693946"/>
    </source>
</evidence>
<evidence type="ECO:0000313" key="3">
    <source>
        <dbReference type="EMBL" id="KAG7505051.1"/>
    </source>
</evidence>
<comment type="caution">
    <text evidence="4">The sequence shown here is derived from an EMBL/GenBank/DDBJ whole genome shotgun (WGS) entry which is preliminary data.</text>
</comment>
<name>A0AAV6RIE0_SOLSE</name>
<keyword evidence="1" id="KW-0472">Membrane</keyword>
<dbReference type="Proteomes" id="UP000693946">
    <property type="component" value="Linkage Group LG19"/>
</dbReference>
<dbReference type="SMART" id="SM00207">
    <property type="entry name" value="TNF"/>
    <property type="match status" value="1"/>
</dbReference>
<dbReference type="EMBL" id="JAGKHQ010000011">
    <property type="protein sequence ID" value="KAG7505051.1"/>
    <property type="molecule type" value="Genomic_DNA"/>
</dbReference>
<dbReference type="InterPro" id="IPR006052">
    <property type="entry name" value="TNF_dom"/>
</dbReference>
<gene>
    <name evidence="4" type="ORF">JOB18_022358</name>
</gene>
<evidence type="ECO:0000256" key="1">
    <source>
        <dbReference type="SAM" id="Phobius"/>
    </source>
</evidence>
<evidence type="ECO:0000313" key="4">
    <source>
        <dbReference type="EMBL" id="KAG7505053.1"/>
    </source>
</evidence>
<feature type="domain" description="THD" evidence="2">
    <location>
        <begin position="99"/>
        <end position="232"/>
    </location>
</feature>
<keyword evidence="5" id="KW-1185">Reference proteome</keyword>
<dbReference type="GO" id="GO:0016020">
    <property type="term" value="C:membrane"/>
    <property type="evidence" value="ECO:0007669"/>
    <property type="project" value="InterPro"/>
</dbReference>
<dbReference type="Pfam" id="PF00229">
    <property type="entry name" value="TNF"/>
    <property type="match status" value="1"/>
</dbReference>
<organism evidence="4 5">
    <name type="scientific">Solea senegalensis</name>
    <name type="common">Senegalese sole</name>
    <dbReference type="NCBI Taxonomy" id="28829"/>
    <lineage>
        <taxon>Eukaryota</taxon>
        <taxon>Metazoa</taxon>
        <taxon>Chordata</taxon>
        <taxon>Craniata</taxon>
        <taxon>Vertebrata</taxon>
        <taxon>Euteleostomi</taxon>
        <taxon>Actinopterygii</taxon>
        <taxon>Neopterygii</taxon>
        <taxon>Teleostei</taxon>
        <taxon>Neoteleostei</taxon>
        <taxon>Acanthomorphata</taxon>
        <taxon>Carangaria</taxon>
        <taxon>Pleuronectiformes</taxon>
        <taxon>Pleuronectoidei</taxon>
        <taxon>Soleidae</taxon>
        <taxon>Solea</taxon>
    </lineage>
</organism>
<dbReference type="PANTHER" id="PTHR11471">
    <property type="entry name" value="TUMOR NECROSIS FACTOR FAMILY MEMBER"/>
    <property type="match status" value="1"/>
</dbReference>
<evidence type="ECO:0000259" key="2">
    <source>
        <dbReference type="PROSITE" id="PS50049"/>
    </source>
</evidence>